<reference evidence="1 2" key="1">
    <citation type="journal article" date="2019" name="Nat. Ecol. Evol.">
        <title>Megaphylogeny resolves global patterns of mushroom evolution.</title>
        <authorList>
            <person name="Varga T."/>
            <person name="Krizsan K."/>
            <person name="Foldi C."/>
            <person name="Dima B."/>
            <person name="Sanchez-Garcia M."/>
            <person name="Sanchez-Ramirez S."/>
            <person name="Szollosi G.J."/>
            <person name="Szarkandi J.G."/>
            <person name="Papp V."/>
            <person name="Albert L."/>
            <person name="Andreopoulos W."/>
            <person name="Angelini C."/>
            <person name="Antonin V."/>
            <person name="Barry K.W."/>
            <person name="Bougher N.L."/>
            <person name="Buchanan P."/>
            <person name="Buyck B."/>
            <person name="Bense V."/>
            <person name="Catcheside P."/>
            <person name="Chovatia M."/>
            <person name="Cooper J."/>
            <person name="Damon W."/>
            <person name="Desjardin D."/>
            <person name="Finy P."/>
            <person name="Geml J."/>
            <person name="Haridas S."/>
            <person name="Hughes K."/>
            <person name="Justo A."/>
            <person name="Karasinski D."/>
            <person name="Kautmanova I."/>
            <person name="Kiss B."/>
            <person name="Kocsube S."/>
            <person name="Kotiranta H."/>
            <person name="LaButti K.M."/>
            <person name="Lechner B.E."/>
            <person name="Liimatainen K."/>
            <person name="Lipzen A."/>
            <person name="Lukacs Z."/>
            <person name="Mihaltcheva S."/>
            <person name="Morgado L.N."/>
            <person name="Niskanen T."/>
            <person name="Noordeloos M.E."/>
            <person name="Ohm R.A."/>
            <person name="Ortiz-Santana B."/>
            <person name="Ovrebo C."/>
            <person name="Racz N."/>
            <person name="Riley R."/>
            <person name="Savchenko A."/>
            <person name="Shiryaev A."/>
            <person name="Soop K."/>
            <person name="Spirin V."/>
            <person name="Szebenyi C."/>
            <person name="Tomsovsky M."/>
            <person name="Tulloss R.E."/>
            <person name="Uehling J."/>
            <person name="Grigoriev I.V."/>
            <person name="Vagvolgyi C."/>
            <person name="Papp T."/>
            <person name="Martin F.M."/>
            <person name="Miettinen O."/>
            <person name="Hibbett D.S."/>
            <person name="Nagy L.G."/>
        </authorList>
    </citation>
    <scope>NUCLEOTIDE SEQUENCE [LARGE SCALE GENOMIC DNA]</scope>
    <source>
        <strain evidence="1 2">NL-1719</strain>
    </source>
</reference>
<keyword evidence="2" id="KW-1185">Reference proteome</keyword>
<evidence type="ECO:0000313" key="2">
    <source>
        <dbReference type="Proteomes" id="UP000308600"/>
    </source>
</evidence>
<dbReference type="Proteomes" id="UP000308600">
    <property type="component" value="Unassembled WGS sequence"/>
</dbReference>
<evidence type="ECO:0000313" key="1">
    <source>
        <dbReference type="EMBL" id="TFK62221.1"/>
    </source>
</evidence>
<accession>A0ACD3A9D3</accession>
<dbReference type="EMBL" id="ML208597">
    <property type="protein sequence ID" value="TFK62221.1"/>
    <property type="molecule type" value="Genomic_DNA"/>
</dbReference>
<organism evidence="1 2">
    <name type="scientific">Pluteus cervinus</name>
    <dbReference type="NCBI Taxonomy" id="181527"/>
    <lineage>
        <taxon>Eukaryota</taxon>
        <taxon>Fungi</taxon>
        <taxon>Dikarya</taxon>
        <taxon>Basidiomycota</taxon>
        <taxon>Agaricomycotina</taxon>
        <taxon>Agaricomycetes</taxon>
        <taxon>Agaricomycetidae</taxon>
        <taxon>Agaricales</taxon>
        <taxon>Pluteineae</taxon>
        <taxon>Pluteaceae</taxon>
        <taxon>Pluteus</taxon>
    </lineage>
</organism>
<gene>
    <name evidence="1" type="ORF">BDN72DRAFT_862996</name>
</gene>
<sequence>MDLLNDYLIKGNGAQEELTLPPMLGLPAWSDDTRPTIPTIANLFDELGLERPSARRAAFDVRAPYQQELGYKRQEGTGAANWSQGPNHPFRRAFRRRLDKDEEEKMIDSIMNKCKTILMGEGNGVHGIGIDHQGVGSSRVPSGSSLGPPVAVQIPHADRETQTTTTTLGVAPPKPVTTEAEEDTEAILEYRGTKRAREDDDKELTANEIDELEKSVRRRRLDGADN</sequence>
<proteinExistence type="predicted"/>
<name>A0ACD3A9D3_9AGAR</name>
<protein>
    <submittedName>
        <fullName evidence="1">Uncharacterized protein</fullName>
    </submittedName>
</protein>